<dbReference type="PANTHER" id="PTHR45586:SF1">
    <property type="entry name" value="LIPOPOLYSACCHARIDE ASSEMBLY PROTEIN B"/>
    <property type="match status" value="1"/>
</dbReference>
<dbReference type="HOGENOM" id="CLU_079911_0_0_12"/>
<dbReference type="PANTHER" id="PTHR45586">
    <property type="entry name" value="TPR REPEAT-CONTAINING PROTEIN PA4667"/>
    <property type="match status" value="1"/>
</dbReference>
<reference evidence="3" key="1">
    <citation type="submission" date="2012-01" db="EMBL/GenBank/DDBJ databases">
        <title>The Genome Sequence of Treponema denticola H-22.</title>
        <authorList>
            <consortium name="The Broad Institute Genome Sequencing Platform"/>
            <person name="Earl A."/>
            <person name="Ward D."/>
            <person name="Feldgarden M."/>
            <person name="Gevers D."/>
            <person name="Blanton J.M."/>
            <person name="Fenno C.J."/>
            <person name="Baranova O.V."/>
            <person name="Mathney J."/>
            <person name="Dewhirst F.E."/>
            <person name="Izard J."/>
            <person name="Young S.K."/>
            <person name="Zeng Q."/>
            <person name="Gargeya S."/>
            <person name="Fitzgerald M."/>
            <person name="Haas B."/>
            <person name="Abouelleil A."/>
            <person name="Alvarado L."/>
            <person name="Arachchi H.M."/>
            <person name="Berlin A."/>
            <person name="Chapman S.B."/>
            <person name="Gearin G."/>
            <person name="Goldberg J."/>
            <person name="Griggs A."/>
            <person name="Gujja S."/>
            <person name="Hansen M."/>
            <person name="Heiman D."/>
            <person name="Howarth C."/>
            <person name="Larimer J."/>
            <person name="Lui A."/>
            <person name="MacDonald P.J.P."/>
            <person name="McCowen C."/>
            <person name="Montmayeur A."/>
            <person name="Murphy C."/>
            <person name="Neiman D."/>
            <person name="Pearson M."/>
            <person name="Priest M."/>
            <person name="Roberts A."/>
            <person name="Saif S."/>
            <person name="Shea T."/>
            <person name="Sisk P."/>
            <person name="Stolte C."/>
            <person name="Sykes S."/>
            <person name="Wortman J."/>
            <person name="Nusbaum C."/>
            <person name="Birren B."/>
        </authorList>
    </citation>
    <scope>NUCLEOTIDE SEQUENCE [LARGE SCALE GENOMIC DNA]</scope>
    <source>
        <strain evidence="3">H-22</strain>
    </source>
</reference>
<evidence type="ECO:0008006" key="4">
    <source>
        <dbReference type="Google" id="ProtNLM"/>
    </source>
</evidence>
<gene>
    <name evidence="3" type="ORF">HMPREF9726_02464</name>
</gene>
<comment type="caution">
    <text evidence="3">The sequence shown here is derived from an EMBL/GenBank/DDBJ whole genome shotgun (WGS) entry which is preliminary data.</text>
</comment>
<evidence type="ECO:0000256" key="1">
    <source>
        <dbReference type="ARBA" id="ARBA00022737"/>
    </source>
</evidence>
<dbReference type="Gene3D" id="1.25.40.10">
    <property type="entry name" value="Tetratricopeptide repeat domain"/>
    <property type="match status" value="2"/>
</dbReference>
<evidence type="ECO:0000313" key="3">
    <source>
        <dbReference type="EMBL" id="EMB30779.1"/>
    </source>
</evidence>
<keyword evidence="1" id="KW-0677">Repeat</keyword>
<name>A0A0E2E2L2_TREDN</name>
<dbReference type="PATRIC" id="fig|999432.5.peg.2558"/>
<dbReference type="RefSeq" id="WP_002685995.1">
    <property type="nucleotide sequence ID" value="NZ_CM001795.1"/>
</dbReference>
<keyword evidence="2" id="KW-0802">TPR repeat</keyword>
<protein>
    <recommendedName>
        <fullName evidence="4">Tetratricopeptide repeat protein</fullName>
    </recommendedName>
</protein>
<dbReference type="InterPro" id="IPR011990">
    <property type="entry name" value="TPR-like_helical_dom_sf"/>
</dbReference>
<dbReference type="SMART" id="SM00028">
    <property type="entry name" value="TPR"/>
    <property type="match status" value="3"/>
</dbReference>
<dbReference type="Proteomes" id="UP000011705">
    <property type="component" value="Chromosome"/>
</dbReference>
<dbReference type="SUPFAM" id="SSF48452">
    <property type="entry name" value="TPR-like"/>
    <property type="match status" value="1"/>
</dbReference>
<dbReference type="InterPro" id="IPR051012">
    <property type="entry name" value="CellSynth/LPSAsmb/PSIAsmb"/>
</dbReference>
<accession>A0A0E2E2L2</accession>
<evidence type="ECO:0000256" key="2">
    <source>
        <dbReference type="ARBA" id="ARBA00022803"/>
    </source>
</evidence>
<organism evidence="3">
    <name type="scientific">Treponema denticola H-22</name>
    <dbReference type="NCBI Taxonomy" id="999432"/>
    <lineage>
        <taxon>Bacteria</taxon>
        <taxon>Pseudomonadati</taxon>
        <taxon>Spirochaetota</taxon>
        <taxon>Spirochaetia</taxon>
        <taxon>Spirochaetales</taxon>
        <taxon>Treponemataceae</taxon>
        <taxon>Treponema</taxon>
    </lineage>
</organism>
<proteinExistence type="predicted"/>
<dbReference type="AlphaFoldDB" id="A0A0E2E2L2"/>
<dbReference type="Pfam" id="PF14559">
    <property type="entry name" value="TPR_19"/>
    <property type="match status" value="1"/>
</dbReference>
<dbReference type="EMBL" id="AGDV01000021">
    <property type="protein sequence ID" value="EMB30779.1"/>
    <property type="molecule type" value="Genomic_DNA"/>
</dbReference>
<sequence>MKKRIIFFLILLVSFRIFADYKSEYDNLLSARNVKGIAALLPKWEKAEPKNPELYIAYFNYYLLKGQRSTQSLDTYKKDNTNSLALVDQKTNKIAGYLNNNIWYEKEDVDKALSYLEKGLKFGKNRLDMYFGRIHILGEIGEYEKQSQKIIEVLKLGKEINHKWLWSMNEVIPSSESEHFFLISINEYYKNWLQKSSPQTLNAAEKTGEAQLKLYPKNIEVHNYLSLAYIGQGKFKEALNVLLKADKLANEDYVIIFNMGRCYEALKQYDKAKECYLRMKKNPNKQVQDMADQKLSELKKINQIVYKKTCNRYQAKTPITRYLNP</sequence>
<dbReference type="InterPro" id="IPR019734">
    <property type="entry name" value="TPR_rpt"/>
</dbReference>